<dbReference type="PANTHER" id="PTHR43814:SF1">
    <property type="entry name" value="ARGININOSUCCINATE LYASE"/>
    <property type="match status" value="1"/>
</dbReference>
<evidence type="ECO:0000256" key="9">
    <source>
        <dbReference type="ARBA" id="ARBA00023239"/>
    </source>
</evidence>
<dbReference type="EMBL" id="JAIQCJ010000020">
    <property type="protein sequence ID" value="KAJ8798732.1"/>
    <property type="molecule type" value="Genomic_DNA"/>
</dbReference>
<comment type="similarity">
    <text evidence="3">Belongs to the lyase 1 family. Argininosuccinate lyase subfamily.</text>
</comment>
<proteinExistence type="inferred from homology"/>
<keyword evidence="8" id="KW-0028">Amino-acid biosynthesis</keyword>
<dbReference type="InterPro" id="IPR000362">
    <property type="entry name" value="Fumarate_lyase_fam"/>
</dbReference>
<dbReference type="Gene3D" id="1.10.275.10">
    <property type="entry name" value="Fumarase/aspartase (N-terminal domain)"/>
    <property type="match status" value="2"/>
</dbReference>
<name>A0AB34I2D4_ESCRO</name>
<feature type="domain" description="Fumarate lyase N-terminal" evidence="14">
    <location>
        <begin position="217"/>
        <end position="407"/>
    </location>
</feature>
<dbReference type="SUPFAM" id="SSF48557">
    <property type="entry name" value="L-aspartase-like"/>
    <property type="match status" value="3"/>
</dbReference>
<dbReference type="PRINTS" id="PR00145">
    <property type="entry name" value="ARGSUCLYASE"/>
</dbReference>
<evidence type="ECO:0000256" key="8">
    <source>
        <dbReference type="ARBA" id="ARBA00022605"/>
    </source>
</evidence>
<comment type="caution">
    <text evidence="15">The sequence shown here is derived from an EMBL/GenBank/DDBJ whole genome shotgun (WGS) entry which is preliminary data.</text>
</comment>
<evidence type="ECO:0000256" key="7">
    <source>
        <dbReference type="ARBA" id="ARBA00022571"/>
    </source>
</evidence>
<feature type="domain" description="Fumarate lyase N-terminal" evidence="14">
    <location>
        <begin position="547"/>
        <end position="612"/>
    </location>
</feature>
<evidence type="ECO:0000256" key="3">
    <source>
        <dbReference type="ARBA" id="ARBA00010755"/>
    </source>
</evidence>
<dbReference type="GO" id="GO:0005829">
    <property type="term" value="C:cytosol"/>
    <property type="evidence" value="ECO:0007669"/>
    <property type="project" value="TreeGrafter"/>
</dbReference>
<evidence type="ECO:0000256" key="11">
    <source>
        <dbReference type="ARBA" id="ARBA00045522"/>
    </source>
</evidence>
<evidence type="ECO:0000256" key="4">
    <source>
        <dbReference type="ARBA" id="ARBA00012338"/>
    </source>
</evidence>
<dbReference type="GO" id="GO:0042450">
    <property type="term" value="P:L-arginine biosynthetic process via ornithine"/>
    <property type="evidence" value="ECO:0007669"/>
    <property type="project" value="InterPro"/>
</dbReference>
<keyword evidence="9" id="KW-0456">Lyase</keyword>
<evidence type="ECO:0000313" key="16">
    <source>
        <dbReference type="Proteomes" id="UP001159641"/>
    </source>
</evidence>
<evidence type="ECO:0000256" key="10">
    <source>
        <dbReference type="ARBA" id="ARBA00033644"/>
    </source>
</evidence>
<dbReference type="PROSITE" id="PS00163">
    <property type="entry name" value="FUMARATE_LYASES"/>
    <property type="match status" value="1"/>
</dbReference>
<dbReference type="EC" id="4.3.2.1" evidence="4"/>
<evidence type="ECO:0000256" key="12">
    <source>
        <dbReference type="ARBA" id="ARBA00046423"/>
    </source>
</evidence>
<dbReference type="Pfam" id="PF00206">
    <property type="entry name" value="Lyase_1"/>
    <property type="match status" value="2"/>
</dbReference>
<evidence type="ECO:0000256" key="5">
    <source>
        <dbReference type="ARBA" id="ARBA00019698"/>
    </source>
</evidence>
<dbReference type="InterPro" id="IPR020557">
    <property type="entry name" value="Fumarate_lyase_CS"/>
</dbReference>
<dbReference type="InterPro" id="IPR022761">
    <property type="entry name" value="Fumarate_lyase_N"/>
</dbReference>
<dbReference type="InterPro" id="IPR024083">
    <property type="entry name" value="Fumarase/histidase_N"/>
</dbReference>
<dbReference type="AlphaFoldDB" id="A0AB34I2D4"/>
<dbReference type="InterPro" id="IPR008948">
    <property type="entry name" value="L-Aspartase-like"/>
</dbReference>
<evidence type="ECO:0000256" key="13">
    <source>
        <dbReference type="SAM" id="MobiDB-lite"/>
    </source>
</evidence>
<dbReference type="InterPro" id="IPR009049">
    <property type="entry name" value="Argininosuccinate_lyase"/>
</dbReference>
<evidence type="ECO:0000256" key="2">
    <source>
        <dbReference type="ARBA" id="ARBA00005214"/>
    </source>
</evidence>
<dbReference type="Proteomes" id="UP001159641">
    <property type="component" value="Unassembled WGS sequence"/>
</dbReference>
<comment type="catalytic activity">
    <reaction evidence="10">
        <text>2-(N(omega)-L-arginino)succinate = fumarate + L-arginine</text>
        <dbReference type="Rhea" id="RHEA:24020"/>
        <dbReference type="ChEBI" id="CHEBI:29806"/>
        <dbReference type="ChEBI" id="CHEBI:32682"/>
        <dbReference type="ChEBI" id="CHEBI:57472"/>
        <dbReference type="EC" id="4.3.2.1"/>
    </reaction>
    <physiologicalReaction direction="left-to-right" evidence="10">
        <dbReference type="Rhea" id="RHEA:24021"/>
    </physiologicalReaction>
    <physiologicalReaction direction="right-to-left" evidence="10">
        <dbReference type="Rhea" id="RHEA:24022"/>
    </physiologicalReaction>
</comment>
<evidence type="ECO:0000256" key="6">
    <source>
        <dbReference type="ARBA" id="ARBA00022436"/>
    </source>
</evidence>
<accession>A0AB34I2D4</accession>
<evidence type="ECO:0000313" key="15">
    <source>
        <dbReference type="EMBL" id="KAJ8798732.1"/>
    </source>
</evidence>
<keyword evidence="6" id="KW-0835">Urea cycle</keyword>
<comment type="pathway">
    <text evidence="2">Nitrogen metabolism; urea cycle; L-arginine and fumarate from (N(omega)-L-arginino)succinate: step 1/1.</text>
</comment>
<sequence length="671" mass="72494">GRSAQSRSGDGSAHSWGWRAEATPTGPGRLGLVRPSIGGGDSAGLLLTLSRPEKSSPAAVERSTARPGGGKCSAAGQAGRAGLAGLTGAEDAEDPRERAGRCPRPPPPQAALRQGQCPNPEPAPPGEHRPVADEVVSPALSSRPGGPRLPDGKEPPNMASEVLDHEVIALNSSEQQSQQRGPGGVWGLEQGFDFRLPRCSPGSATLSKGKSGKLWGGRFVGAVDPIMEKFNSSITYDQHLWEVDVQGSKAYSRGLEKAGLLTKTEMDQILQGLDKVAEEWAQGTFKLNPNDEDIHTANERRLKELIGETAGKLHTGRSRNDQVVTDLRLWMRQNCSTLSALLRELIRTMVDRAEAERDILFPGYTHLQRAQPIRWSHWILSHAVALTRDSERLLEVQKRIDVLPLGSRPGRSPGNQSSAQVCMQVRARARLPGAPVTQIPSHLCSGAIAGNPLGVDRELLRAELNFGAITLNSMDATSERDFVGESWALARLPSRASPLQCVLPLSPHPAYSPASCHPHMAHWTFSRLGEGRGLVTRQPALPFLPQAEFLFWASLCMTHLSRMAEDLILYGTKEFNLVQLSDAYSTGSSLMPQKKNPDSLELIRSKAGRVFGRCAGLLMTLKGLPSTYNKDLQEDKEAVFEVSNTMSAVLQVATGVISTLQARHASSPRGP</sequence>
<dbReference type="FunFam" id="1.10.275.10:FF:000014">
    <property type="entry name" value="Os03g0824900 protein"/>
    <property type="match status" value="1"/>
</dbReference>
<dbReference type="FunFam" id="1.20.200.10:FF:000015">
    <property type="entry name" value="argininosuccinate lyase isoform X2"/>
    <property type="match status" value="2"/>
</dbReference>
<dbReference type="PANTHER" id="PTHR43814">
    <property type="entry name" value="ARGININOSUCCINATE LYASE"/>
    <property type="match status" value="1"/>
</dbReference>
<dbReference type="PRINTS" id="PR00149">
    <property type="entry name" value="FUMRATELYASE"/>
</dbReference>
<feature type="non-terminal residue" evidence="15">
    <location>
        <position position="1"/>
    </location>
</feature>
<reference evidence="15 16" key="1">
    <citation type="submission" date="2022-11" db="EMBL/GenBank/DDBJ databases">
        <title>Whole genome sequence of Eschrichtius robustus ER-17-0199.</title>
        <authorList>
            <person name="Bruniche-Olsen A."/>
            <person name="Black A.N."/>
            <person name="Fields C.J."/>
            <person name="Walden K."/>
            <person name="Dewoody J.A."/>
        </authorList>
    </citation>
    <scope>NUCLEOTIDE SEQUENCE [LARGE SCALE GENOMIC DNA]</scope>
    <source>
        <strain evidence="15">ER-17-0199</strain>
        <tissue evidence="15">Blubber</tissue>
    </source>
</reference>
<comment type="function">
    <text evidence="11">Catalyzes the reversible cleavage of L-argininosuccinate to fumarate and L-arginine, an intermediate step reaction in the urea cycle mostly providing for hepatic nitrogen detoxification into excretable urea as well as de novo L-arginine synthesis in nonhepatic tissues. Essential regulator of intracellular and extracellular L-arginine pools. As part of citrulline-nitric oxide cycle, forms tissue-specific multiprotein complexes with argininosuccinate synthase ASS1, transport protein SLC7A1 and nitric oxide synthase NOS1, NOS2 or NOS3, allowing for cell-autonomous L-arginine synthesis while channeling extracellular L-arginine to nitric oxide synthesis pathway.</text>
</comment>
<gene>
    <name evidence="15" type="ORF">J1605_016535</name>
</gene>
<dbReference type="CDD" id="cd01359">
    <property type="entry name" value="Argininosuccinate_lyase"/>
    <property type="match status" value="1"/>
</dbReference>
<keyword evidence="7" id="KW-0055">Arginine biosynthesis</keyword>
<keyword evidence="16" id="KW-1185">Reference proteome</keyword>
<evidence type="ECO:0000259" key="14">
    <source>
        <dbReference type="Pfam" id="PF00206"/>
    </source>
</evidence>
<comment type="pathway">
    <text evidence="1">Amino-acid biosynthesis; L-arginine biosynthesis.</text>
</comment>
<dbReference type="Gene3D" id="1.20.200.10">
    <property type="entry name" value="Fumarase/aspartase (Central domain)"/>
    <property type="match status" value="3"/>
</dbReference>
<evidence type="ECO:0000256" key="1">
    <source>
        <dbReference type="ARBA" id="ARBA00004730"/>
    </source>
</evidence>
<feature type="region of interest" description="Disordered" evidence="13">
    <location>
        <begin position="1"/>
        <end position="158"/>
    </location>
</feature>
<organism evidence="15 16">
    <name type="scientific">Eschrichtius robustus</name>
    <name type="common">California gray whale</name>
    <name type="synonym">Eschrichtius gibbosus</name>
    <dbReference type="NCBI Taxonomy" id="9764"/>
    <lineage>
        <taxon>Eukaryota</taxon>
        <taxon>Metazoa</taxon>
        <taxon>Chordata</taxon>
        <taxon>Craniata</taxon>
        <taxon>Vertebrata</taxon>
        <taxon>Euteleostomi</taxon>
        <taxon>Mammalia</taxon>
        <taxon>Eutheria</taxon>
        <taxon>Laurasiatheria</taxon>
        <taxon>Artiodactyla</taxon>
        <taxon>Whippomorpha</taxon>
        <taxon>Cetacea</taxon>
        <taxon>Mysticeti</taxon>
        <taxon>Eschrichtiidae</taxon>
        <taxon>Eschrichtius</taxon>
    </lineage>
</organism>
<dbReference type="GO" id="GO:0004056">
    <property type="term" value="F:argininosuccinate lyase activity"/>
    <property type="evidence" value="ECO:0007669"/>
    <property type="project" value="UniProtKB-EC"/>
</dbReference>
<comment type="subunit">
    <text evidence="12">Homotetramer. Forms tissue-specific complexes with ASS1, SLC7A1, HSP90AA1 and nitric oxide synthase NOS1, NOS2 or NOS3; the complex maintenance is independent of ASL catalytic function.</text>
</comment>
<feature type="compositionally biased region" description="Low complexity" evidence="13">
    <location>
        <begin position="74"/>
        <end position="89"/>
    </location>
</feature>
<dbReference type="GO" id="GO:0000050">
    <property type="term" value="P:urea cycle"/>
    <property type="evidence" value="ECO:0007669"/>
    <property type="project" value="UniProtKB-KW"/>
</dbReference>
<protein>
    <recommendedName>
        <fullName evidence="5">Argininosuccinate lyase</fullName>
        <ecNumber evidence="4">4.3.2.1</ecNumber>
    </recommendedName>
</protein>